<dbReference type="PANTHER" id="PTHR16305">
    <property type="entry name" value="TESTICULAR SOLUBLE ADENYLYL CYCLASE"/>
    <property type="match status" value="1"/>
</dbReference>
<dbReference type="Gene3D" id="1.10.10.10">
    <property type="entry name" value="Winged helix-like DNA-binding domain superfamily/Winged helix DNA-binding domain"/>
    <property type="match status" value="1"/>
</dbReference>
<dbReference type="PRINTS" id="PR00038">
    <property type="entry name" value="HTHLUXR"/>
</dbReference>
<evidence type="ECO:0000313" key="4">
    <source>
        <dbReference type="EMBL" id="MCS5720331.1"/>
    </source>
</evidence>
<dbReference type="Pfam" id="PF00196">
    <property type="entry name" value="GerE"/>
    <property type="match status" value="1"/>
</dbReference>
<dbReference type="PROSITE" id="PS50043">
    <property type="entry name" value="HTH_LUXR_2"/>
    <property type="match status" value="1"/>
</dbReference>
<keyword evidence="2" id="KW-0067">ATP-binding</keyword>
<dbReference type="InterPro" id="IPR011990">
    <property type="entry name" value="TPR-like_helical_dom_sf"/>
</dbReference>
<dbReference type="SUPFAM" id="SSF46894">
    <property type="entry name" value="C-terminal effector domain of the bipartite response regulators"/>
    <property type="match status" value="1"/>
</dbReference>
<dbReference type="Proteomes" id="UP001165584">
    <property type="component" value="Unassembled WGS sequence"/>
</dbReference>
<dbReference type="Pfam" id="PF13191">
    <property type="entry name" value="AAA_16"/>
    <property type="match status" value="1"/>
</dbReference>
<protein>
    <submittedName>
        <fullName evidence="4">AAA family ATPase</fullName>
    </submittedName>
</protein>
<dbReference type="SUPFAM" id="SSF52540">
    <property type="entry name" value="P-loop containing nucleoside triphosphate hydrolases"/>
    <property type="match status" value="1"/>
</dbReference>
<organism evidence="4 5">
    <name type="scientific">Herbiconiux aconitum</name>
    <dbReference type="NCBI Taxonomy" id="2970913"/>
    <lineage>
        <taxon>Bacteria</taxon>
        <taxon>Bacillati</taxon>
        <taxon>Actinomycetota</taxon>
        <taxon>Actinomycetes</taxon>
        <taxon>Micrococcales</taxon>
        <taxon>Microbacteriaceae</taxon>
        <taxon>Herbiconiux</taxon>
    </lineage>
</organism>
<dbReference type="InterPro" id="IPR003593">
    <property type="entry name" value="AAA+_ATPase"/>
</dbReference>
<dbReference type="PANTHER" id="PTHR16305:SF35">
    <property type="entry name" value="TRANSCRIPTIONAL ACTIVATOR DOMAIN"/>
    <property type="match status" value="1"/>
</dbReference>
<dbReference type="Gene3D" id="1.25.40.10">
    <property type="entry name" value="Tetratricopeptide repeat domain"/>
    <property type="match status" value="1"/>
</dbReference>
<reference evidence="4" key="1">
    <citation type="submission" date="2022-08" db="EMBL/GenBank/DDBJ databases">
        <authorList>
            <person name="Deng Y."/>
            <person name="Han X.-F."/>
            <person name="Zhang Y.-Q."/>
        </authorList>
    </citation>
    <scope>NUCLEOTIDE SEQUENCE</scope>
    <source>
        <strain evidence="4">CPCC 205763</strain>
    </source>
</reference>
<dbReference type="InterPro" id="IPR036388">
    <property type="entry name" value="WH-like_DNA-bd_sf"/>
</dbReference>
<keyword evidence="1" id="KW-0547">Nucleotide-binding</keyword>
<dbReference type="SMART" id="SM00421">
    <property type="entry name" value="HTH_LUXR"/>
    <property type="match status" value="1"/>
</dbReference>
<evidence type="ECO:0000259" key="3">
    <source>
        <dbReference type="PROSITE" id="PS50043"/>
    </source>
</evidence>
<dbReference type="InterPro" id="IPR027417">
    <property type="entry name" value="P-loop_NTPase"/>
</dbReference>
<dbReference type="InterPro" id="IPR016032">
    <property type="entry name" value="Sig_transdc_resp-reg_C-effctor"/>
</dbReference>
<name>A0ABT2GZD4_9MICO</name>
<evidence type="ECO:0000256" key="1">
    <source>
        <dbReference type="ARBA" id="ARBA00022741"/>
    </source>
</evidence>
<dbReference type="CDD" id="cd06170">
    <property type="entry name" value="LuxR_C_like"/>
    <property type="match status" value="1"/>
</dbReference>
<evidence type="ECO:0000256" key="2">
    <source>
        <dbReference type="ARBA" id="ARBA00022840"/>
    </source>
</evidence>
<keyword evidence="5" id="KW-1185">Reference proteome</keyword>
<dbReference type="EMBL" id="JANLCM010000004">
    <property type="protein sequence ID" value="MCS5720331.1"/>
    <property type="molecule type" value="Genomic_DNA"/>
</dbReference>
<evidence type="ECO:0000313" key="5">
    <source>
        <dbReference type="Proteomes" id="UP001165584"/>
    </source>
</evidence>
<dbReference type="InterPro" id="IPR000792">
    <property type="entry name" value="Tscrpt_reg_LuxR_C"/>
</dbReference>
<comment type="caution">
    <text evidence="4">The sequence shown here is derived from an EMBL/GenBank/DDBJ whole genome shotgun (WGS) entry which is preliminary data.</text>
</comment>
<feature type="domain" description="HTH luxR-type" evidence="3">
    <location>
        <begin position="844"/>
        <end position="908"/>
    </location>
</feature>
<proteinExistence type="predicted"/>
<dbReference type="SMART" id="SM00382">
    <property type="entry name" value="AAA"/>
    <property type="match status" value="1"/>
</dbReference>
<dbReference type="Gene3D" id="3.40.50.300">
    <property type="entry name" value="P-loop containing nucleotide triphosphate hydrolases"/>
    <property type="match status" value="1"/>
</dbReference>
<gene>
    <name evidence="4" type="ORF">N1027_19570</name>
</gene>
<accession>A0ABT2GZD4</accession>
<dbReference type="SUPFAM" id="SSF48452">
    <property type="entry name" value="TPR-like"/>
    <property type="match status" value="1"/>
</dbReference>
<dbReference type="InterPro" id="IPR041664">
    <property type="entry name" value="AAA_16"/>
</dbReference>
<dbReference type="RefSeq" id="WP_259510671.1">
    <property type="nucleotide sequence ID" value="NZ_JANLCM010000004.1"/>
</dbReference>
<sequence>MLDRQFERTRLDDLLHRVREGQSSTLLLAGGPGVGKTELLRYLTAQAGALQILQVTGIQSEVELAYSALHQLCRPLMRSMPALPDPQREALETTFGIRAGATPDRLLVGLATLSLLAEAAASGPLVCVIDDAQWLDANSAQVLGFVARRLEAEGVGMVFAVRTDSELRGFDGVPRIDVGGLPMTEARRLLSSLAMVPIDPRALERILDEAEGNPLVLIETARAFSPAEIATGIILSSRPARPSELEAHFSRRLHALPSDTQQFLLLSAAEPFADAQTITAAASGLGLSPAVIAPAVAAELCEVGSTVRFRHPLIRSAVYRNASEDALRTAHAALAAVDAGGADTVSSAWHRALSVDGPDEDAARGLAAAADRLLLRGGPGASAELLRQALKITADEECTQEWLVRIVQREMLAGHFDNASRDATALGLRELSPRVRAEAKLAEARIEFARSRGGIAVPLLLDAAAQLADTEPQAAQEAFLEAMSGALFGGRLARVGTLGQVAAQWRAAGLPKGARPADELLGALSSVVIDGGSPAWESLHAALSTFRSAAEHSAKPVPWLWLACVAAAAAWDLESWDALSLRHVEISRHAGDYSELPIALSSRALVHLFAGDLDAAADTVREMATITSATGGDVSPYGAIGLAAMKGDDATLHQLIEGTIPTAEQRAEATGVAIACWGAALLDNSRGRYDSAADWARRAVALHHSLHSTTAWALVEWVEAAARSKRQPEAEAALAELEAVAGSSGTEWVKGVLARSRALVADPSDAERHHLEAIRRLQQSPSRFDHARSCLLYGEWLRRQKRLPESRAQLTKALEIFDSMGAAAFSARASGELSAAGALSRRSTTSAPSVLTTQEMQIARLASQGYTNAEMASRMFLSSRTVEHHLAKIFAKLQISSRHAIEAALGGLVA</sequence>